<dbReference type="Proteomes" id="UP001465755">
    <property type="component" value="Unassembled WGS sequence"/>
</dbReference>
<dbReference type="AlphaFoldDB" id="A0AAW1NSH1"/>
<dbReference type="GO" id="GO:0003677">
    <property type="term" value="F:DNA binding"/>
    <property type="evidence" value="ECO:0007669"/>
    <property type="project" value="UniProtKB-KW"/>
</dbReference>
<accession>A0AAW1NSH1</accession>
<comment type="caution">
    <text evidence="3">The sequence shown here is derived from an EMBL/GenBank/DDBJ whole genome shotgun (WGS) entry which is preliminary data.</text>
</comment>
<dbReference type="Gene3D" id="3.30.1310.10">
    <property type="entry name" value="Nucleoid-associated protein YbaB-like domain"/>
    <property type="match status" value="1"/>
</dbReference>
<evidence type="ECO:0000256" key="1">
    <source>
        <dbReference type="ARBA" id="ARBA00023125"/>
    </source>
</evidence>
<dbReference type="PANTHER" id="PTHR33449">
    <property type="entry name" value="NUCLEOID-ASSOCIATED PROTEIN YBAB"/>
    <property type="match status" value="1"/>
</dbReference>
<dbReference type="EMBL" id="JALJOQ010000159">
    <property type="protein sequence ID" value="KAK9792713.1"/>
    <property type="molecule type" value="Genomic_DNA"/>
</dbReference>
<dbReference type="InterPro" id="IPR004401">
    <property type="entry name" value="YbaB/EbfC"/>
</dbReference>
<keyword evidence="1" id="KW-0238">DNA-binding</keyword>
<protein>
    <recommendedName>
        <fullName evidence="5">Nucleoid-associated protein</fullName>
    </recommendedName>
</protein>
<proteinExistence type="predicted"/>
<reference evidence="3 4" key="1">
    <citation type="journal article" date="2024" name="Nat. Commun.">
        <title>Phylogenomics reveals the evolutionary origins of lichenization in chlorophyte algae.</title>
        <authorList>
            <person name="Puginier C."/>
            <person name="Libourel C."/>
            <person name="Otte J."/>
            <person name="Skaloud P."/>
            <person name="Haon M."/>
            <person name="Grisel S."/>
            <person name="Petersen M."/>
            <person name="Berrin J.G."/>
            <person name="Delaux P.M."/>
            <person name="Dal Grande F."/>
            <person name="Keller J."/>
        </authorList>
    </citation>
    <scope>NUCLEOTIDE SEQUENCE [LARGE SCALE GENOMIC DNA]</scope>
    <source>
        <strain evidence="3 4">SAG 2036</strain>
    </source>
</reference>
<dbReference type="SUPFAM" id="SSF82607">
    <property type="entry name" value="YbaB-like"/>
    <property type="match status" value="1"/>
</dbReference>
<dbReference type="Pfam" id="PF02575">
    <property type="entry name" value="YbaB_DNA_bd"/>
    <property type="match status" value="1"/>
</dbReference>
<dbReference type="InterPro" id="IPR036894">
    <property type="entry name" value="YbaB-like_sf"/>
</dbReference>
<keyword evidence="4" id="KW-1185">Reference proteome</keyword>
<evidence type="ECO:0008006" key="5">
    <source>
        <dbReference type="Google" id="ProtNLM"/>
    </source>
</evidence>
<name>A0AAW1NSH1_9CHLO</name>
<evidence type="ECO:0000256" key="2">
    <source>
        <dbReference type="SAM" id="MobiDB-lite"/>
    </source>
</evidence>
<evidence type="ECO:0000313" key="3">
    <source>
        <dbReference type="EMBL" id="KAK9792713.1"/>
    </source>
</evidence>
<gene>
    <name evidence="3" type="ORF">WJX73_000593</name>
</gene>
<dbReference type="PANTHER" id="PTHR33449:SF1">
    <property type="entry name" value="NUCLEOID-ASSOCIATED PROTEIN YBAB"/>
    <property type="match status" value="1"/>
</dbReference>
<sequence length="158" mass="17019">MSGLLAASSCRPHHGSSCPLHSRMPSHTRIPTRRRLHVQALFGNKDGGGLPNMGDLMSNLKRAQELVKTEGAKVQEELATAEFEGFSEDETVRVVVSGNQLPVTVDITDEAINQGPEKLSIMVADAMKEAHQRSVDAMKERMQGLASQLGLAGNAFGQ</sequence>
<evidence type="ECO:0000313" key="4">
    <source>
        <dbReference type="Proteomes" id="UP001465755"/>
    </source>
</evidence>
<organism evidence="3 4">
    <name type="scientific">Symbiochloris irregularis</name>
    <dbReference type="NCBI Taxonomy" id="706552"/>
    <lineage>
        <taxon>Eukaryota</taxon>
        <taxon>Viridiplantae</taxon>
        <taxon>Chlorophyta</taxon>
        <taxon>core chlorophytes</taxon>
        <taxon>Trebouxiophyceae</taxon>
        <taxon>Trebouxiales</taxon>
        <taxon>Trebouxiaceae</taxon>
        <taxon>Symbiochloris</taxon>
    </lineage>
</organism>
<feature type="region of interest" description="Disordered" evidence="2">
    <location>
        <begin position="1"/>
        <end position="26"/>
    </location>
</feature>